<dbReference type="Pfam" id="PF13338">
    <property type="entry name" value="AbiEi_4"/>
    <property type="match status" value="1"/>
</dbReference>
<keyword evidence="3" id="KW-1185">Reference proteome</keyword>
<sequence length="192" mass="21471">MPGAVYTELAEIANEQYGFLTPEDARERDIDPINLVRMFQRGHLERRATGVYRLRLTPPSRLDAYMEAVLWPGRGVRATLSHETALDLYELSDVNPAKIDVTLPRRHRVRRASPGNYRMHFEDLATDDVTVLEGLPIVTPARAIRQAHAAKVGPALIGQAIDQGESNGRLSRREAIALRTELGVERGSGVRR</sequence>
<comment type="caution">
    <text evidence="2">The sequence shown here is derived from an EMBL/GenBank/DDBJ whole genome shotgun (WGS) entry which is preliminary data.</text>
</comment>
<accession>A0A660KXG6</accession>
<organism evidence="2 3">
    <name type="scientific">Solirubrobacter pauli</name>
    <dbReference type="NCBI Taxonomy" id="166793"/>
    <lineage>
        <taxon>Bacteria</taxon>
        <taxon>Bacillati</taxon>
        <taxon>Actinomycetota</taxon>
        <taxon>Thermoleophilia</taxon>
        <taxon>Solirubrobacterales</taxon>
        <taxon>Solirubrobacteraceae</taxon>
        <taxon>Solirubrobacter</taxon>
    </lineage>
</organism>
<dbReference type="InterPro" id="IPR025159">
    <property type="entry name" value="AbiEi_N"/>
</dbReference>
<protein>
    <recommendedName>
        <fullName evidence="1">AbiEi antitoxin N-terminal domain-containing protein</fullName>
    </recommendedName>
</protein>
<proteinExistence type="predicted"/>
<name>A0A660KXG6_9ACTN</name>
<gene>
    <name evidence="2" type="ORF">C8N24_6622</name>
</gene>
<dbReference type="RefSeq" id="WP_121258564.1">
    <property type="nucleotide sequence ID" value="NZ_RBIL01000003.1"/>
</dbReference>
<evidence type="ECO:0000313" key="3">
    <source>
        <dbReference type="Proteomes" id="UP000278962"/>
    </source>
</evidence>
<feature type="domain" description="AbiEi antitoxin N-terminal" evidence="1">
    <location>
        <begin position="9"/>
        <end position="54"/>
    </location>
</feature>
<reference evidence="2 3" key="1">
    <citation type="submission" date="2018-10" db="EMBL/GenBank/DDBJ databases">
        <title>Genomic Encyclopedia of Archaeal and Bacterial Type Strains, Phase II (KMG-II): from individual species to whole genera.</title>
        <authorList>
            <person name="Goeker M."/>
        </authorList>
    </citation>
    <scope>NUCLEOTIDE SEQUENCE [LARGE SCALE GENOMIC DNA]</scope>
    <source>
        <strain evidence="2 3">DSM 14954</strain>
    </source>
</reference>
<evidence type="ECO:0000259" key="1">
    <source>
        <dbReference type="Pfam" id="PF13338"/>
    </source>
</evidence>
<evidence type="ECO:0000313" key="2">
    <source>
        <dbReference type="EMBL" id="RKQ84991.1"/>
    </source>
</evidence>
<dbReference type="Proteomes" id="UP000278962">
    <property type="component" value="Unassembled WGS sequence"/>
</dbReference>
<dbReference type="AlphaFoldDB" id="A0A660KXG6"/>
<dbReference type="EMBL" id="RBIL01000003">
    <property type="protein sequence ID" value="RKQ84991.1"/>
    <property type="molecule type" value="Genomic_DNA"/>
</dbReference>
<dbReference type="OrthoDB" id="3192636at2"/>